<keyword evidence="2" id="KW-1185">Reference proteome</keyword>
<proteinExistence type="predicted"/>
<protein>
    <submittedName>
        <fullName evidence="1">Uncharacterized protein</fullName>
    </submittedName>
</protein>
<accession>A0A0N7L3W2</accession>
<dbReference type="AlphaFoldDB" id="A0A0N7L3W2"/>
<dbReference type="RefSeq" id="XP_024573356.1">
    <property type="nucleotide sequence ID" value="XM_024722263.1"/>
</dbReference>
<sequence>MFGAALESKAWQDPRTLCQSIKESRSPRSDTYKKVQVLFCHGRSRHGLVDTNEYYPVEMDKAWCMNGLFFTQPHDIAQLALTYKAFNIWSNKYSRALRKPFLLVYGAA</sequence>
<dbReference type="GeneID" id="36399508"/>
<name>A0A0N7L3W2_PLAHL</name>
<evidence type="ECO:0000313" key="1">
    <source>
        <dbReference type="EMBL" id="CEG36987.1"/>
    </source>
</evidence>
<dbReference type="EMBL" id="CCYD01000261">
    <property type="protein sequence ID" value="CEG36987.1"/>
    <property type="molecule type" value="Genomic_DNA"/>
</dbReference>
<evidence type="ECO:0000313" key="2">
    <source>
        <dbReference type="Proteomes" id="UP000054928"/>
    </source>
</evidence>
<dbReference type="Proteomes" id="UP000054928">
    <property type="component" value="Unassembled WGS sequence"/>
</dbReference>
<organism evidence="1 2">
    <name type="scientific">Plasmopara halstedii</name>
    <name type="common">Downy mildew of sunflower</name>
    <dbReference type="NCBI Taxonomy" id="4781"/>
    <lineage>
        <taxon>Eukaryota</taxon>
        <taxon>Sar</taxon>
        <taxon>Stramenopiles</taxon>
        <taxon>Oomycota</taxon>
        <taxon>Peronosporomycetes</taxon>
        <taxon>Peronosporales</taxon>
        <taxon>Peronosporaceae</taxon>
        <taxon>Plasmopara</taxon>
    </lineage>
</organism>
<reference evidence="2" key="1">
    <citation type="submission" date="2014-09" db="EMBL/GenBank/DDBJ databases">
        <authorList>
            <person name="Sharma Rahul"/>
            <person name="Thines Marco"/>
        </authorList>
    </citation>
    <scope>NUCLEOTIDE SEQUENCE [LARGE SCALE GENOMIC DNA]</scope>
</reference>